<gene>
    <name evidence="11 15" type="primary">dapA</name>
    <name evidence="16" type="ORF">HPELKGOP_00007</name>
    <name evidence="15" type="ORF">ICHINCKE_00007</name>
</gene>
<dbReference type="PRINTS" id="PR00146">
    <property type="entry name" value="DHPICSNTHASE"/>
</dbReference>
<sequence>MDLKGAMPALMTPFTSDRKIDEAGFRDNIRYAIEHGVSGIVPCGTTGESATITLEEHKQLIDIAVDCSDVPVIAGTGSNNTNEAIELTRYAADAGADASLLITPYYNKPNQNGIIAHFDAITSAVDIPIILYNIKSRTGINLEPALIAKLAKLPNIIGVKEASGDLGQVSRIIELTRDSDFIAISGDDALTLPIMSLGGVGVISVIANIVPAQTVAFVNAILENDRDEARRLHYQLAPLVRAMFIETNPIPVKTAAGMIGRAAGPLRLPLAPMDAQNEQKLRSALVAAGLLEE</sequence>
<feature type="binding site" evidence="11 13">
    <location>
        <position position="203"/>
    </location>
    <ligand>
        <name>pyruvate</name>
        <dbReference type="ChEBI" id="CHEBI:15361"/>
    </ligand>
</feature>
<feature type="active site" description="Proton donor/acceptor" evidence="11 12">
    <location>
        <position position="132"/>
    </location>
</feature>
<organism evidence="15">
    <name type="scientific">Candidatus Methanogaster sp. ANME-2c ERB4</name>
    <dbReference type="NCBI Taxonomy" id="2759911"/>
    <lineage>
        <taxon>Archaea</taxon>
        <taxon>Methanobacteriati</taxon>
        <taxon>Methanobacteriota</taxon>
        <taxon>Stenosarchaea group</taxon>
        <taxon>Methanomicrobia</taxon>
        <taxon>Methanosarcinales</taxon>
        <taxon>ANME-2 cluster</taxon>
        <taxon>Candidatus Methanogasteraceae</taxon>
        <taxon>Candidatus Methanogaster</taxon>
    </lineage>
</organism>
<keyword evidence="4 11" id="KW-0963">Cytoplasm</keyword>
<keyword evidence="6 11" id="KW-0220">Diaminopimelate biosynthesis</keyword>
<feature type="site" description="Part of a proton relay during catalysis" evidence="11">
    <location>
        <position position="106"/>
    </location>
</feature>
<feature type="site" description="L-lysine inhibitor binding" evidence="14">
    <location>
        <position position="83"/>
    </location>
</feature>
<feature type="site" description="Part of a proton relay during catalysis" evidence="11 14">
    <location>
        <position position="45"/>
    </location>
</feature>
<evidence type="ECO:0000256" key="6">
    <source>
        <dbReference type="ARBA" id="ARBA00022915"/>
    </source>
</evidence>
<feature type="active site" description="Schiff-base intermediate with substrate" evidence="11 12">
    <location>
        <position position="160"/>
    </location>
</feature>
<dbReference type="EMBL" id="MT631040">
    <property type="protein sequence ID" value="QNO44905.1"/>
    <property type="molecule type" value="Genomic_DNA"/>
</dbReference>
<accession>A0A7G9YA71</accession>
<feature type="site" description="L-lysine inhibitor binding; via carbonyl oxygen" evidence="14">
    <location>
        <position position="50"/>
    </location>
</feature>
<keyword evidence="9 11" id="KW-0704">Schiff base</keyword>
<evidence type="ECO:0000256" key="1">
    <source>
        <dbReference type="ARBA" id="ARBA00003294"/>
    </source>
</evidence>
<evidence type="ECO:0000256" key="5">
    <source>
        <dbReference type="ARBA" id="ARBA00022605"/>
    </source>
</evidence>
<dbReference type="AlphaFoldDB" id="A0A7G9YA71"/>
<evidence type="ECO:0000256" key="7">
    <source>
        <dbReference type="ARBA" id="ARBA00023154"/>
    </source>
</evidence>
<name>A0A7G9YA71_9EURY</name>
<feature type="site" description="L-lysine inhibitor binding" evidence="14">
    <location>
        <position position="79"/>
    </location>
</feature>
<keyword evidence="7 11" id="KW-0457">Lysine biosynthesis</keyword>
<dbReference type="PANTHER" id="PTHR12128:SF66">
    <property type="entry name" value="4-HYDROXY-2-OXOGLUTARATE ALDOLASE, MITOCHONDRIAL"/>
    <property type="match status" value="1"/>
</dbReference>
<evidence type="ECO:0000256" key="10">
    <source>
        <dbReference type="ARBA" id="ARBA00047836"/>
    </source>
</evidence>
<protein>
    <recommendedName>
        <fullName evidence="3 11">4-hydroxy-tetrahydrodipicolinate synthase</fullName>
        <shortName evidence="11">HTPA synthase</shortName>
        <ecNumber evidence="3 11">4.3.3.7</ecNumber>
    </recommendedName>
</protein>
<dbReference type="SUPFAM" id="SSF51569">
    <property type="entry name" value="Aldolase"/>
    <property type="match status" value="1"/>
</dbReference>
<evidence type="ECO:0000256" key="4">
    <source>
        <dbReference type="ARBA" id="ARBA00022490"/>
    </source>
</evidence>
<evidence type="ECO:0000256" key="2">
    <source>
        <dbReference type="ARBA" id="ARBA00005120"/>
    </source>
</evidence>
<dbReference type="Pfam" id="PF00701">
    <property type="entry name" value="DHDPS"/>
    <property type="match status" value="1"/>
</dbReference>
<feature type="binding site" evidence="11 13">
    <location>
        <position position="46"/>
    </location>
    <ligand>
        <name>pyruvate</name>
        <dbReference type="ChEBI" id="CHEBI:15361"/>
    </ligand>
</feature>
<comment type="function">
    <text evidence="1 11">Catalyzes the condensation of (S)-aspartate-beta-semialdehyde [(S)-ASA] and pyruvate to 4-hydroxy-tetrahydrodipicolinate (HTPA).</text>
</comment>
<keyword evidence="8 11" id="KW-0456">Lyase</keyword>
<proteinExistence type="inferred from homology"/>
<comment type="catalytic activity">
    <reaction evidence="10 11">
        <text>L-aspartate 4-semialdehyde + pyruvate = (2S,4S)-4-hydroxy-2,3,4,5-tetrahydrodipicolinate + H2O + H(+)</text>
        <dbReference type="Rhea" id="RHEA:34171"/>
        <dbReference type="ChEBI" id="CHEBI:15361"/>
        <dbReference type="ChEBI" id="CHEBI:15377"/>
        <dbReference type="ChEBI" id="CHEBI:15378"/>
        <dbReference type="ChEBI" id="CHEBI:67139"/>
        <dbReference type="ChEBI" id="CHEBI:537519"/>
        <dbReference type="EC" id="4.3.3.7"/>
    </reaction>
</comment>
<dbReference type="PANTHER" id="PTHR12128">
    <property type="entry name" value="DIHYDRODIPICOLINATE SYNTHASE"/>
    <property type="match status" value="1"/>
</dbReference>
<dbReference type="Gene3D" id="3.20.20.70">
    <property type="entry name" value="Aldolase class I"/>
    <property type="match status" value="1"/>
</dbReference>
<dbReference type="PIRSF" id="PIRSF001365">
    <property type="entry name" value="DHDPS"/>
    <property type="match status" value="1"/>
</dbReference>
<dbReference type="InterPro" id="IPR013785">
    <property type="entry name" value="Aldolase_TIM"/>
</dbReference>
<feature type="site" description="L-lysine inhibitor binding" evidence="14">
    <location>
        <position position="105"/>
    </location>
</feature>
<comment type="subcellular location">
    <subcellularLocation>
        <location evidence="11">Cytoplasm</location>
    </subcellularLocation>
</comment>
<dbReference type="SMART" id="SM01130">
    <property type="entry name" value="DHDPS"/>
    <property type="match status" value="1"/>
</dbReference>
<dbReference type="InterPro" id="IPR005263">
    <property type="entry name" value="DapA"/>
</dbReference>
<dbReference type="CDD" id="cd00950">
    <property type="entry name" value="DHDPS"/>
    <property type="match status" value="1"/>
</dbReference>
<dbReference type="EC" id="4.3.3.7" evidence="3 11"/>
<dbReference type="PROSITE" id="PS00665">
    <property type="entry name" value="DHDPS_1"/>
    <property type="match status" value="1"/>
</dbReference>
<comment type="pathway">
    <text evidence="2 11">Amino-acid biosynthesis; L-lysine biosynthesis via DAP pathway; (S)-tetrahydrodipicolinate from L-aspartate: step 3/4.</text>
</comment>
<evidence type="ECO:0000256" key="12">
    <source>
        <dbReference type="PIRSR" id="PIRSR001365-1"/>
    </source>
</evidence>
<keyword evidence="5 11" id="KW-0028">Amino-acid biosynthesis</keyword>
<dbReference type="HAMAP" id="MF_00418">
    <property type="entry name" value="DapA"/>
    <property type="match status" value="1"/>
</dbReference>
<dbReference type="InterPro" id="IPR020624">
    <property type="entry name" value="Schiff_base-form_aldolases_CS"/>
</dbReference>
<dbReference type="UniPathway" id="UPA00034">
    <property type="reaction ID" value="UER00017"/>
</dbReference>
<evidence type="ECO:0000313" key="15">
    <source>
        <dbReference type="EMBL" id="QNO44905.1"/>
    </source>
</evidence>
<dbReference type="InterPro" id="IPR002220">
    <property type="entry name" value="DapA-like"/>
</dbReference>
<dbReference type="GO" id="GO:0009089">
    <property type="term" value="P:lysine biosynthetic process via diaminopimelate"/>
    <property type="evidence" value="ECO:0007669"/>
    <property type="project" value="UniProtKB-UniRule"/>
</dbReference>
<comment type="subunit">
    <text evidence="11">Homotetramer; dimer of dimers.</text>
</comment>
<dbReference type="GO" id="GO:0008840">
    <property type="term" value="F:4-hydroxy-tetrahydrodipicolinate synthase activity"/>
    <property type="evidence" value="ECO:0007669"/>
    <property type="project" value="UniProtKB-UniRule"/>
</dbReference>
<evidence type="ECO:0000256" key="9">
    <source>
        <dbReference type="ARBA" id="ARBA00023270"/>
    </source>
</evidence>
<evidence type="ECO:0000256" key="8">
    <source>
        <dbReference type="ARBA" id="ARBA00023239"/>
    </source>
</evidence>
<comment type="caution">
    <text evidence="11">Was originally thought to be a dihydrodipicolinate synthase (DHDPS), catalyzing the condensation of (S)-aspartate-beta-semialdehyde [(S)-ASA] and pyruvate to dihydrodipicolinate (DHDP). However, it was shown in E.coli that the product of the enzymatic reaction is not dihydrodipicolinate but in fact (4S)-4-hydroxy-2,3,4,5-tetrahydro-(2S)-dipicolinic acid (HTPA), and that the consecutive dehydration reaction leading to DHDP is not spontaneous but catalyzed by DapB.</text>
</comment>
<evidence type="ECO:0000256" key="11">
    <source>
        <dbReference type="HAMAP-Rule" id="MF_00418"/>
    </source>
</evidence>
<evidence type="ECO:0000256" key="14">
    <source>
        <dbReference type="PIRSR" id="PIRSR001365-3"/>
    </source>
</evidence>
<evidence type="ECO:0000256" key="13">
    <source>
        <dbReference type="PIRSR" id="PIRSR001365-2"/>
    </source>
</evidence>
<dbReference type="EMBL" id="MT631176">
    <property type="protein sequence ID" value="QNO46249.1"/>
    <property type="molecule type" value="Genomic_DNA"/>
</dbReference>
<dbReference type="GO" id="GO:0008675">
    <property type="term" value="F:2-dehydro-3-deoxy-phosphogluconate aldolase activity"/>
    <property type="evidence" value="ECO:0007669"/>
    <property type="project" value="UniProtKB-ARBA"/>
</dbReference>
<dbReference type="GO" id="GO:0005737">
    <property type="term" value="C:cytoplasm"/>
    <property type="evidence" value="ECO:0007669"/>
    <property type="project" value="UniProtKB-SubCell"/>
</dbReference>
<comment type="similarity">
    <text evidence="11">Belongs to the DapA family.</text>
</comment>
<evidence type="ECO:0000313" key="16">
    <source>
        <dbReference type="EMBL" id="QNO46249.1"/>
    </source>
</evidence>
<feature type="site" description="L-lysine inhibitor binding" evidence="14">
    <location>
        <position position="106"/>
    </location>
</feature>
<dbReference type="NCBIfam" id="TIGR00674">
    <property type="entry name" value="dapA"/>
    <property type="match status" value="1"/>
</dbReference>
<reference evidence="15" key="1">
    <citation type="submission" date="2020-06" db="EMBL/GenBank/DDBJ databases">
        <title>Unique genomic features of the anaerobic methanotrophic archaea.</title>
        <authorList>
            <person name="Chadwick G.L."/>
            <person name="Skennerton C.T."/>
            <person name="Laso-Perez R."/>
            <person name="Leu A.O."/>
            <person name="Speth D.R."/>
            <person name="Yu H."/>
            <person name="Morgan-Lang C."/>
            <person name="Hatzenpichler R."/>
            <person name="Goudeau D."/>
            <person name="Malmstrom R."/>
            <person name="Brazelton W.J."/>
            <person name="Woyke T."/>
            <person name="Hallam S.J."/>
            <person name="Tyson G.W."/>
            <person name="Wegener G."/>
            <person name="Boetius A."/>
            <person name="Orphan V."/>
        </authorList>
    </citation>
    <scope>NUCLEOTIDE SEQUENCE</scope>
</reference>
<dbReference type="GO" id="GO:0019877">
    <property type="term" value="P:diaminopimelate biosynthetic process"/>
    <property type="evidence" value="ECO:0007669"/>
    <property type="project" value="UniProtKB-UniRule"/>
</dbReference>
<evidence type="ECO:0000256" key="3">
    <source>
        <dbReference type="ARBA" id="ARBA00012086"/>
    </source>
</evidence>